<evidence type="ECO:0000256" key="7">
    <source>
        <dbReference type="RuleBase" id="RU363032"/>
    </source>
</evidence>
<comment type="subcellular location">
    <subcellularLocation>
        <location evidence="1 7">Cell membrane</location>
        <topology evidence="1 7">Multi-pass membrane protein</topology>
    </subcellularLocation>
</comment>
<dbReference type="InterPro" id="IPR000515">
    <property type="entry name" value="MetI-like"/>
</dbReference>
<name>A0A933L1M1_9HYPH</name>
<keyword evidence="4 7" id="KW-0812">Transmembrane</keyword>
<feature type="transmembrane region" description="Helical" evidence="7">
    <location>
        <begin position="122"/>
        <end position="143"/>
    </location>
</feature>
<dbReference type="PANTHER" id="PTHR30193">
    <property type="entry name" value="ABC TRANSPORTER PERMEASE PROTEIN"/>
    <property type="match status" value="1"/>
</dbReference>
<dbReference type="CDD" id="cd06261">
    <property type="entry name" value="TM_PBP2"/>
    <property type="match status" value="1"/>
</dbReference>
<dbReference type="PROSITE" id="PS50928">
    <property type="entry name" value="ABC_TM1"/>
    <property type="match status" value="1"/>
</dbReference>
<evidence type="ECO:0000313" key="10">
    <source>
        <dbReference type="EMBL" id="MBI4921390.1"/>
    </source>
</evidence>
<feature type="transmembrane region" description="Helical" evidence="7">
    <location>
        <begin position="29"/>
        <end position="58"/>
    </location>
</feature>
<comment type="caution">
    <text evidence="10">The sequence shown here is derived from an EMBL/GenBank/DDBJ whole genome shotgun (WGS) entry which is preliminary data.</text>
</comment>
<evidence type="ECO:0000256" key="3">
    <source>
        <dbReference type="ARBA" id="ARBA00022475"/>
    </source>
</evidence>
<proteinExistence type="inferred from homology"/>
<keyword evidence="2 7" id="KW-0813">Transport</keyword>
<dbReference type="Pfam" id="PF00528">
    <property type="entry name" value="BPD_transp_1"/>
    <property type="match status" value="1"/>
</dbReference>
<dbReference type="AlphaFoldDB" id="A0A933L1M1"/>
<evidence type="ECO:0000313" key="11">
    <source>
        <dbReference type="Proteomes" id="UP000782610"/>
    </source>
</evidence>
<evidence type="ECO:0000256" key="2">
    <source>
        <dbReference type="ARBA" id="ARBA00022448"/>
    </source>
</evidence>
<accession>A0A933L1M1</accession>
<reference evidence="10" key="1">
    <citation type="submission" date="2020-07" db="EMBL/GenBank/DDBJ databases">
        <title>Huge and variable diversity of episymbiotic CPR bacteria and DPANN archaea in groundwater ecosystems.</title>
        <authorList>
            <person name="He C.Y."/>
            <person name="Keren R."/>
            <person name="Whittaker M."/>
            <person name="Farag I.F."/>
            <person name="Doudna J."/>
            <person name="Cate J.H.D."/>
            <person name="Banfield J.F."/>
        </authorList>
    </citation>
    <scope>NUCLEOTIDE SEQUENCE</scope>
    <source>
        <strain evidence="10">NC_groundwater_1586_Pr3_B-0.1um_66_15</strain>
    </source>
</reference>
<evidence type="ECO:0000259" key="9">
    <source>
        <dbReference type="PROSITE" id="PS50928"/>
    </source>
</evidence>
<keyword evidence="5 7" id="KW-1133">Transmembrane helix</keyword>
<dbReference type="GO" id="GO:0055085">
    <property type="term" value="P:transmembrane transport"/>
    <property type="evidence" value="ECO:0007669"/>
    <property type="project" value="InterPro"/>
</dbReference>
<sequence>MAATATGSEAAAAAGSSHPATGQSGERGFALLAVAPAALIVFLLLLVPILGALVISFFKTDGVTARFVGLDNYASILTDRLVHAVFLVNLQFLIAVPLVLAVATLCGVLLYEKVLGWRFFRIVFFIPSVLSTAVIGLMFKSTFAYDGPVNSLIVAAGGAPVSFFSTATLGVAVIILALVWSGFGYATLIILAGLSSIDREVFEAAELDGASWWQRLWTITLPQIRRVLMFVSVINVIYTFTSLFGFVFVMTAGGPGYSTTTLDYLIYTKAFSSADMGSGSALAILVFGLIGLLTLLQARVARSKAD</sequence>
<organism evidence="10 11">
    <name type="scientific">Devosia nanyangense</name>
    <dbReference type="NCBI Taxonomy" id="1228055"/>
    <lineage>
        <taxon>Bacteria</taxon>
        <taxon>Pseudomonadati</taxon>
        <taxon>Pseudomonadota</taxon>
        <taxon>Alphaproteobacteria</taxon>
        <taxon>Hyphomicrobiales</taxon>
        <taxon>Devosiaceae</taxon>
        <taxon>Devosia</taxon>
    </lineage>
</organism>
<evidence type="ECO:0000256" key="8">
    <source>
        <dbReference type="SAM" id="MobiDB-lite"/>
    </source>
</evidence>
<keyword evidence="6 7" id="KW-0472">Membrane</keyword>
<feature type="transmembrane region" description="Helical" evidence="7">
    <location>
        <begin position="163"/>
        <end position="191"/>
    </location>
</feature>
<dbReference type="SUPFAM" id="SSF161098">
    <property type="entry name" value="MetI-like"/>
    <property type="match status" value="1"/>
</dbReference>
<dbReference type="PANTHER" id="PTHR30193:SF37">
    <property type="entry name" value="INNER MEMBRANE ABC TRANSPORTER PERMEASE PROTEIN YCJO"/>
    <property type="match status" value="1"/>
</dbReference>
<feature type="transmembrane region" description="Helical" evidence="7">
    <location>
        <begin position="270"/>
        <end position="296"/>
    </location>
</feature>
<gene>
    <name evidence="10" type="ORF">HY834_06535</name>
</gene>
<evidence type="ECO:0000256" key="6">
    <source>
        <dbReference type="ARBA" id="ARBA00023136"/>
    </source>
</evidence>
<dbReference type="Proteomes" id="UP000782610">
    <property type="component" value="Unassembled WGS sequence"/>
</dbReference>
<feature type="region of interest" description="Disordered" evidence="8">
    <location>
        <begin position="1"/>
        <end position="21"/>
    </location>
</feature>
<feature type="transmembrane region" description="Helical" evidence="7">
    <location>
        <begin position="227"/>
        <end position="250"/>
    </location>
</feature>
<keyword evidence="3" id="KW-1003">Cell membrane</keyword>
<dbReference type="GO" id="GO:0005886">
    <property type="term" value="C:plasma membrane"/>
    <property type="evidence" value="ECO:0007669"/>
    <property type="project" value="UniProtKB-SubCell"/>
</dbReference>
<protein>
    <submittedName>
        <fullName evidence="10">Sugar ABC transporter permease</fullName>
    </submittedName>
</protein>
<dbReference type="InterPro" id="IPR051393">
    <property type="entry name" value="ABC_transporter_permease"/>
</dbReference>
<comment type="similarity">
    <text evidence="7">Belongs to the binding-protein-dependent transport system permease family.</text>
</comment>
<feature type="transmembrane region" description="Helical" evidence="7">
    <location>
        <begin position="90"/>
        <end position="110"/>
    </location>
</feature>
<evidence type="ECO:0000256" key="4">
    <source>
        <dbReference type="ARBA" id="ARBA00022692"/>
    </source>
</evidence>
<dbReference type="Gene3D" id="1.10.3720.10">
    <property type="entry name" value="MetI-like"/>
    <property type="match status" value="1"/>
</dbReference>
<dbReference type="EMBL" id="JACRAF010000019">
    <property type="protein sequence ID" value="MBI4921390.1"/>
    <property type="molecule type" value="Genomic_DNA"/>
</dbReference>
<evidence type="ECO:0000256" key="5">
    <source>
        <dbReference type="ARBA" id="ARBA00022989"/>
    </source>
</evidence>
<feature type="domain" description="ABC transmembrane type-1" evidence="9">
    <location>
        <begin position="77"/>
        <end position="297"/>
    </location>
</feature>
<dbReference type="InterPro" id="IPR035906">
    <property type="entry name" value="MetI-like_sf"/>
</dbReference>
<evidence type="ECO:0000256" key="1">
    <source>
        <dbReference type="ARBA" id="ARBA00004651"/>
    </source>
</evidence>